<dbReference type="InterPro" id="IPR000961">
    <property type="entry name" value="AGC-kinase_C"/>
</dbReference>
<dbReference type="SUPFAM" id="SSF56112">
    <property type="entry name" value="Protein kinase-like (PK-like)"/>
    <property type="match status" value="1"/>
</dbReference>
<evidence type="ECO:0000256" key="4">
    <source>
        <dbReference type="ARBA" id="ARBA00022741"/>
    </source>
</evidence>
<keyword evidence="6" id="KW-0067">ATP-binding</keyword>
<dbReference type="InterPro" id="IPR000719">
    <property type="entry name" value="Prot_kinase_dom"/>
</dbReference>
<evidence type="ECO:0000313" key="10">
    <source>
        <dbReference type="EMBL" id="KAF4689048.1"/>
    </source>
</evidence>
<evidence type="ECO:0000313" key="11">
    <source>
        <dbReference type="Proteomes" id="UP000541610"/>
    </source>
</evidence>
<keyword evidence="2" id="KW-0597">Phosphoprotein</keyword>
<evidence type="ECO:0000256" key="2">
    <source>
        <dbReference type="ARBA" id="ARBA00022553"/>
    </source>
</evidence>
<dbReference type="OrthoDB" id="413209at2759"/>
<proteinExistence type="predicted"/>
<comment type="caution">
    <text evidence="10">The sequence shown here is derived from an EMBL/GenBank/DDBJ whole genome shotgun (WGS) entry which is preliminary data.</text>
</comment>
<name>A0A7J6NZ06_PEROL</name>
<dbReference type="AlphaFoldDB" id="A0A7J6NZ06"/>
<dbReference type="Gene3D" id="3.30.200.20">
    <property type="entry name" value="Phosphorylase Kinase, domain 1"/>
    <property type="match status" value="1"/>
</dbReference>
<feature type="region of interest" description="Disordered" evidence="7">
    <location>
        <begin position="1"/>
        <end position="36"/>
    </location>
</feature>
<dbReference type="Pfam" id="PF00069">
    <property type="entry name" value="Pkinase"/>
    <property type="match status" value="1"/>
</dbReference>
<dbReference type="PROSITE" id="PS00108">
    <property type="entry name" value="PROTEIN_KINASE_ST"/>
    <property type="match status" value="1"/>
</dbReference>
<dbReference type="FunFam" id="1.10.510.10:FF:000048">
    <property type="entry name" value="Protein kinase C"/>
    <property type="match status" value="1"/>
</dbReference>
<dbReference type="InterPro" id="IPR045270">
    <property type="entry name" value="STKc_AGC"/>
</dbReference>
<keyword evidence="1" id="KW-0723">Serine/threonine-protein kinase</keyword>
<evidence type="ECO:0000256" key="5">
    <source>
        <dbReference type="ARBA" id="ARBA00022777"/>
    </source>
</evidence>
<evidence type="ECO:0000259" key="8">
    <source>
        <dbReference type="PROSITE" id="PS50011"/>
    </source>
</evidence>
<feature type="compositionally biased region" description="Polar residues" evidence="7">
    <location>
        <begin position="1"/>
        <end position="18"/>
    </location>
</feature>
<protein>
    <submittedName>
        <fullName evidence="10">Uncharacterized protein</fullName>
    </submittedName>
</protein>
<dbReference type="InterPro" id="IPR008271">
    <property type="entry name" value="Ser/Thr_kinase_AS"/>
</dbReference>
<dbReference type="InterPro" id="IPR011009">
    <property type="entry name" value="Kinase-like_dom_sf"/>
</dbReference>
<accession>A0A7J6NZ06</accession>
<evidence type="ECO:0000259" key="9">
    <source>
        <dbReference type="PROSITE" id="PS51285"/>
    </source>
</evidence>
<evidence type="ECO:0000256" key="1">
    <source>
        <dbReference type="ARBA" id="ARBA00022527"/>
    </source>
</evidence>
<evidence type="ECO:0000256" key="7">
    <source>
        <dbReference type="SAM" id="MobiDB-lite"/>
    </source>
</evidence>
<dbReference type="Proteomes" id="UP000541610">
    <property type="component" value="Unassembled WGS sequence"/>
</dbReference>
<dbReference type="PROSITE" id="PS51285">
    <property type="entry name" value="AGC_KINASE_CTER"/>
    <property type="match status" value="1"/>
</dbReference>
<dbReference type="GO" id="GO:0005524">
    <property type="term" value="F:ATP binding"/>
    <property type="evidence" value="ECO:0007669"/>
    <property type="project" value="UniProtKB-KW"/>
</dbReference>
<keyword evidence="5" id="KW-0418">Kinase</keyword>
<feature type="domain" description="AGC-kinase C-terminal" evidence="9">
    <location>
        <begin position="432"/>
        <end position="504"/>
    </location>
</feature>
<dbReference type="PANTHER" id="PTHR24351">
    <property type="entry name" value="RIBOSOMAL PROTEIN S6 KINASE"/>
    <property type="match status" value="1"/>
</dbReference>
<evidence type="ECO:0000256" key="6">
    <source>
        <dbReference type="ARBA" id="ARBA00022840"/>
    </source>
</evidence>
<evidence type="ECO:0000256" key="3">
    <source>
        <dbReference type="ARBA" id="ARBA00022679"/>
    </source>
</evidence>
<dbReference type="SMART" id="SM00220">
    <property type="entry name" value="S_TKc"/>
    <property type="match status" value="1"/>
</dbReference>
<sequence>MGNQQTRDIEVSNSAGTEETSDTPAPASSADKQWRRILSLKKHRESPQGHQKQPAKPMMSVNIHGFLDCNEQGEGCDERVIVVEFPKPAAELSCGWLVDQAQERFRELGASGHVVGLKEFGNKDDQEAKDSWLMEFKRPLTCLKPHEDLEAIFSVDDLGASSYASKAALTDFEFLKVIGDGASCSVVLVRRRENGKLYAVKMMTKERIVSSNKRMERAMMERKVLAKARHPFIVTMYWAFQTRSHLYFVLEFCAGGELFYHMTQQGHFDEPTAKFYFCEVLLGLEYLHSQNVLYRDLKPENVLLDLDGHVRLTDFGLSKESKQGPGSQLTSFVGTAGYLSPEMIKREGHGKPLDFYCLGCLLYVMLTGSLPHFHGNWDEMFARRVTGESLTYPPWVSVPARDMCDRLLVADPKKRLGSNRGAREIKDHPWLKDVDWAKLFRKQVKPPINPSETKKNFSSEFTDKPVEAVKMRAMKGAVASVPKVKADAFQGWSYTEGKLLFARPPNSSEQGMPPTIRE</sequence>
<dbReference type="PROSITE" id="PS50011">
    <property type="entry name" value="PROTEIN_KINASE_DOM"/>
    <property type="match status" value="1"/>
</dbReference>
<feature type="domain" description="Protein kinase" evidence="8">
    <location>
        <begin position="172"/>
        <end position="431"/>
    </location>
</feature>
<dbReference type="SMART" id="SM00133">
    <property type="entry name" value="S_TK_X"/>
    <property type="match status" value="1"/>
</dbReference>
<keyword evidence="4" id="KW-0547">Nucleotide-binding</keyword>
<gene>
    <name evidence="10" type="ORF">FOZ60_002149</name>
</gene>
<organism evidence="10 11">
    <name type="scientific">Perkinsus olseni</name>
    <name type="common">Perkinsus atlanticus</name>
    <dbReference type="NCBI Taxonomy" id="32597"/>
    <lineage>
        <taxon>Eukaryota</taxon>
        <taxon>Sar</taxon>
        <taxon>Alveolata</taxon>
        <taxon>Perkinsozoa</taxon>
        <taxon>Perkinsea</taxon>
        <taxon>Perkinsida</taxon>
        <taxon>Perkinsidae</taxon>
        <taxon>Perkinsus</taxon>
    </lineage>
</organism>
<dbReference type="GO" id="GO:0004674">
    <property type="term" value="F:protein serine/threonine kinase activity"/>
    <property type="evidence" value="ECO:0007669"/>
    <property type="project" value="UniProtKB-KW"/>
</dbReference>
<dbReference type="Gene3D" id="1.10.510.10">
    <property type="entry name" value="Transferase(Phosphotransferase) domain 1"/>
    <property type="match status" value="1"/>
</dbReference>
<dbReference type="CDD" id="cd05123">
    <property type="entry name" value="STKc_AGC"/>
    <property type="match status" value="1"/>
</dbReference>
<dbReference type="EMBL" id="JABANP010000135">
    <property type="protein sequence ID" value="KAF4689048.1"/>
    <property type="molecule type" value="Genomic_DNA"/>
</dbReference>
<reference evidence="10 11" key="1">
    <citation type="submission" date="2020-04" db="EMBL/GenBank/DDBJ databases">
        <title>Perkinsus olseni comparative genomics.</title>
        <authorList>
            <person name="Bogema D.R."/>
        </authorList>
    </citation>
    <scope>NUCLEOTIDE SEQUENCE [LARGE SCALE GENOMIC DNA]</scope>
    <source>
        <strain evidence="10">00978-12</strain>
    </source>
</reference>
<keyword evidence="3" id="KW-0808">Transferase</keyword>